<dbReference type="EMBL" id="CP003219">
    <property type="protein sequence ID" value="AEW94641.1"/>
    <property type="molecule type" value="Genomic_DNA"/>
</dbReference>
<gene>
    <name evidence="1" type="ordered locus">SCATT_22700</name>
</gene>
<evidence type="ECO:0000313" key="1">
    <source>
        <dbReference type="EMBL" id="AEW94641.1"/>
    </source>
</evidence>
<name>G8WPD9_STREN</name>
<reference evidence="2" key="1">
    <citation type="submission" date="2011-12" db="EMBL/GenBank/DDBJ databases">
        <title>Complete genome sequence of Streptomyces cattleya strain DSM 46488.</title>
        <authorList>
            <person name="Ou H.-Y."/>
            <person name="Li P."/>
            <person name="Zhao C."/>
            <person name="O'Hagan D."/>
            <person name="Deng Z."/>
        </authorList>
    </citation>
    <scope>NUCLEOTIDE SEQUENCE [LARGE SCALE GENOMIC DNA]</scope>
    <source>
        <strain evidence="2">ATCC 35852 / DSM 46488 / JCM 4925 / NBRC 14057 / NRRL 8057</strain>
    </source>
</reference>
<sequence length="74" mass="7853">MTHLENTVSVYRIIRATALIGGAILAAADATGHIVTGQWADTIPWIALAVTWVMLVVEARPAPAQDTTPSEAEQ</sequence>
<dbReference type="KEGG" id="scy:SCATT_22700"/>
<evidence type="ECO:0000313" key="2">
    <source>
        <dbReference type="Proteomes" id="UP000007842"/>
    </source>
</evidence>
<accession>G8WPD9</accession>
<keyword evidence="2" id="KW-1185">Reference proteome</keyword>
<dbReference type="PATRIC" id="fig|1003195.29.peg.2276"/>
<dbReference type="HOGENOM" id="CLU_2686149_0_0_11"/>
<dbReference type="Proteomes" id="UP000007842">
    <property type="component" value="Chromosome"/>
</dbReference>
<proteinExistence type="predicted"/>
<organism evidence="1 2">
    <name type="scientific">Streptantibioticus cattleyicolor (strain ATCC 35852 / DSM 46488 / JCM 4925 / NBRC 14057 / NRRL 8057)</name>
    <name type="common">Streptomyces cattleya</name>
    <dbReference type="NCBI Taxonomy" id="1003195"/>
    <lineage>
        <taxon>Bacteria</taxon>
        <taxon>Bacillati</taxon>
        <taxon>Actinomycetota</taxon>
        <taxon>Actinomycetes</taxon>
        <taxon>Kitasatosporales</taxon>
        <taxon>Streptomycetaceae</taxon>
        <taxon>Streptantibioticus</taxon>
    </lineage>
</organism>
<dbReference type="AlphaFoldDB" id="G8WPD9"/>
<dbReference type="STRING" id="1003195.SCATT_22700"/>
<protein>
    <submittedName>
        <fullName evidence="1">Uncharacterized protein</fullName>
    </submittedName>
</protein>